<dbReference type="InterPro" id="IPR040442">
    <property type="entry name" value="Pyrv_kinase-like_dom_sf"/>
</dbReference>
<dbReference type="GO" id="GO:0016832">
    <property type="term" value="F:aldehyde-lyase activity"/>
    <property type="evidence" value="ECO:0007669"/>
    <property type="project" value="TreeGrafter"/>
</dbReference>
<organism evidence="5 6">
    <name type="scientific">Thalassobaculum fulvum</name>
    <dbReference type="NCBI Taxonomy" id="1633335"/>
    <lineage>
        <taxon>Bacteria</taxon>
        <taxon>Pseudomonadati</taxon>
        <taxon>Pseudomonadota</taxon>
        <taxon>Alphaproteobacteria</taxon>
        <taxon>Rhodospirillales</taxon>
        <taxon>Thalassobaculaceae</taxon>
        <taxon>Thalassobaculum</taxon>
    </lineage>
</organism>
<evidence type="ECO:0000313" key="6">
    <source>
        <dbReference type="Proteomes" id="UP000630353"/>
    </source>
</evidence>
<dbReference type="Proteomes" id="UP000630353">
    <property type="component" value="Unassembled WGS sequence"/>
</dbReference>
<evidence type="ECO:0000313" key="5">
    <source>
        <dbReference type="EMBL" id="GHD52108.1"/>
    </source>
</evidence>
<dbReference type="AlphaFoldDB" id="A0A919CQ22"/>
<dbReference type="PANTHER" id="PTHR30502">
    <property type="entry name" value="2-KETO-3-DEOXY-L-RHAMNONATE ALDOLASE"/>
    <property type="match status" value="1"/>
</dbReference>
<dbReference type="Gene3D" id="3.20.20.60">
    <property type="entry name" value="Phosphoenolpyruvate-binding domains"/>
    <property type="match status" value="1"/>
</dbReference>
<evidence type="ECO:0000259" key="4">
    <source>
        <dbReference type="Pfam" id="PF03328"/>
    </source>
</evidence>
<gene>
    <name evidence="5" type="ORF">GCM10017083_27340</name>
</gene>
<evidence type="ECO:0000256" key="1">
    <source>
        <dbReference type="ARBA" id="ARBA00005568"/>
    </source>
</evidence>
<dbReference type="InterPro" id="IPR050251">
    <property type="entry name" value="HpcH-HpaI_aldolase"/>
</dbReference>
<dbReference type="Pfam" id="PF03328">
    <property type="entry name" value="HpcH_HpaI"/>
    <property type="match status" value="1"/>
</dbReference>
<dbReference type="RefSeq" id="WP_189990438.1">
    <property type="nucleotide sequence ID" value="NZ_BMZS01000005.1"/>
</dbReference>
<dbReference type="InterPro" id="IPR005000">
    <property type="entry name" value="Aldolase/citrate-lyase_domain"/>
</dbReference>
<accession>A0A919CQ22</accession>
<keyword evidence="2" id="KW-0479">Metal-binding</keyword>
<name>A0A919CQ22_9PROT</name>
<dbReference type="SUPFAM" id="SSF51621">
    <property type="entry name" value="Phosphoenolpyruvate/pyruvate domain"/>
    <property type="match status" value="1"/>
</dbReference>
<proteinExistence type="inferred from homology"/>
<comment type="similarity">
    <text evidence="1">Belongs to the HpcH/HpaI aldolase family.</text>
</comment>
<comment type="caution">
    <text evidence="5">The sequence shown here is derived from an EMBL/GenBank/DDBJ whole genome shotgun (WGS) entry which is preliminary data.</text>
</comment>
<evidence type="ECO:0000256" key="2">
    <source>
        <dbReference type="ARBA" id="ARBA00022723"/>
    </source>
</evidence>
<reference evidence="5" key="2">
    <citation type="submission" date="2020-09" db="EMBL/GenBank/DDBJ databases">
        <authorList>
            <person name="Sun Q."/>
            <person name="Kim S."/>
        </authorList>
    </citation>
    <scope>NUCLEOTIDE SEQUENCE</scope>
    <source>
        <strain evidence="5">KCTC 42651</strain>
    </source>
</reference>
<protein>
    <submittedName>
        <fullName evidence="5">2,4-dihydroxyhept-2-ene-1,7-dioic acid aldolase</fullName>
    </submittedName>
</protein>
<dbReference type="GO" id="GO:0005737">
    <property type="term" value="C:cytoplasm"/>
    <property type="evidence" value="ECO:0007669"/>
    <property type="project" value="TreeGrafter"/>
</dbReference>
<dbReference type="EMBL" id="BMZS01000005">
    <property type="protein sequence ID" value="GHD52108.1"/>
    <property type="molecule type" value="Genomic_DNA"/>
</dbReference>
<dbReference type="PANTHER" id="PTHR30502:SF0">
    <property type="entry name" value="PHOSPHOENOLPYRUVATE CARBOXYLASE FAMILY PROTEIN"/>
    <property type="match status" value="1"/>
</dbReference>
<evidence type="ECO:0000256" key="3">
    <source>
        <dbReference type="ARBA" id="ARBA00023239"/>
    </source>
</evidence>
<keyword evidence="6" id="KW-1185">Reference proteome</keyword>
<sequence>MARINPLKRRLEADEAAAGVLITMPSVNLAQVLAGAGFDWLFIDMEHGAIDLASAHHLIAATAGTGCAPLVRVPRPDLALCKPVLDAGAMGVIFPMVCTPEQAEATVRCVKYPPEGDRGWGPFYAPARWGLKGPMEYFQAANREIANIVLIEHIDAVENIEAIMAVPGIDVATIAPMDLAVSMGHPGDRDHPEVVGAIERAERAILASPAALGGMALSSAEANAKIARGYRFLVMGYDVMLIEQIASQLLDGLRR</sequence>
<keyword evidence="3" id="KW-0456">Lyase</keyword>
<dbReference type="InterPro" id="IPR015813">
    <property type="entry name" value="Pyrv/PenolPyrv_kinase-like_dom"/>
</dbReference>
<reference evidence="5" key="1">
    <citation type="journal article" date="2014" name="Int. J. Syst. Evol. Microbiol.">
        <title>Complete genome sequence of Corynebacterium casei LMG S-19264T (=DSM 44701T), isolated from a smear-ripened cheese.</title>
        <authorList>
            <consortium name="US DOE Joint Genome Institute (JGI-PGF)"/>
            <person name="Walter F."/>
            <person name="Albersmeier A."/>
            <person name="Kalinowski J."/>
            <person name="Ruckert C."/>
        </authorList>
    </citation>
    <scope>NUCLEOTIDE SEQUENCE</scope>
    <source>
        <strain evidence="5">KCTC 42651</strain>
    </source>
</reference>
<feature type="domain" description="HpcH/HpaI aldolase/citrate lyase" evidence="4">
    <location>
        <begin position="28"/>
        <end position="241"/>
    </location>
</feature>
<dbReference type="GO" id="GO:0046872">
    <property type="term" value="F:metal ion binding"/>
    <property type="evidence" value="ECO:0007669"/>
    <property type="project" value="UniProtKB-KW"/>
</dbReference>